<keyword evidence="10" id="KW-1185">Reference proteome</keyword>
<feature type="binding site" evidence="4">
    <location>
        <position position="30"/>
    </location>
    <ligand>
        <name>substrate</name>
    </ligand>
</feature>
<dbReference type="RefSeq" id="XP_019022763.1">
    <property type="nucleotide sequence ID" value="XM_019167879.1"/>
</dbReference>
<dbReference type="EC" id="3.6.1.29" evidence="7"/>
<feature type="domain" description="HIT" evidence="8">
    <location>
        <begin position="3"/>
        <end position="112"/>
    </location>
</feature>
<organism evidence="9 10">
    <name type="scientific">Saitoella complicata (strain BCRC 22490 / CBS 7301 / JCM 7358 / NBRC 10748 / NRRL Y-17804)</name>
    <dbReference type="NCBI Taxonomy" id="698492"/>
    <lineage>
        <taxon>Eukaryota</taxon>
        <taxon>Fungi</taxon>
        <taxon>Dikarya</taxon>
        <taxon>Ascomycota</taxon>
        <taxon>Taphrinomycotina</taxon>
        <taxon>Taphrinomycotina incertae sedis</taxon>
        <taxon>Saitoella</taxon>
    </lineage>
</organism>
<dbReference type="InterPro" id="IPR019808">
    <property type="entry name" value="Histidine_triad_CS"/>
</dbReference>
<evidence type="ECO:0000256" key="5">
    <source>
        <dbReference type="PIRSR" id="PIRSR639383-3"/>
    </source>
</evidence>
<evidence type="ECO:0000313" key="9">
    <source>
        <dbReference type="EMBL" id="GAO47399.1"/>
    </source>
</evidence>
<comment type="caution">
    <text evidence="9">The sequence shown here is derived from an EMBL/GenBank/DDBJ whole genome shotgun (WGS) entry which is preliminary data.</text>
</comment>
<dbReference type="PANTHER" id="PTHR46243">
    <property type="entry name" value="BIS(5'-ADENOSYL)-TRIPHOSPHATASE"/>
    <property type="match status" value="1"/>
</dbReference>
<dbReference type="Pfam" id="PF01230">
    <property type="entry name" value="HIT"/>
    <property type="match status" value="1"/>
</dbReference>
<feature type="binding site" evidence="4">
    <location>
        <position position="101"/>
    </location>
    <ligand>
        <name>substrate</name>
    </ligand>
</feature>
<evidence type="ECO:0000256" key="6">
    <source>
        <dbReference type="PROSITE-ProRule" id="PRU00464"/>
    </source>
</evidence>
<dbReference type="Proteomes" id="UP000033140">
    <property type="component" value="Unassembled WGS sequence"/>
</dbReference>
<feature type="site" description="Important for induction of apoptosis" evidence="5">
    <location>
        <position position="117"/>
    </location>
</feature>
<keyword evidence="2 7" id="KW-0378">Hydrolase</keyword>
<evidence type="ECO:0000256" key="4">
    <source>
        <dbReference type="PIRSR" id="PIRSR639383-2"/>
    </source>
</evidence>
<proteinExistence type="predicted"/>
<comment type="catalytic activity">
    <reaction evidence="7">
        <text>P(1),P(3)-bis(5'-adenosyl) triphosphate + H2O = AMP + ADP + 2 H(+)</text>
        <dbReference type="Rhea" id="RHEA:13893"/>
        <dbReference type="ChEBI" id="CHEBI:15377"/>
        <dbReference type="ChEBI" id="CHEBI:15378"/>
        <dbReference type="ChEBI" id="CHEBI:58529"/>
        <dbReference type="ChEBI" id="CHEBI:456215"/>
        <dbReference type="ChEBI" id="CHEBI:456216"/>
        <dbReference type="EC" id="3.6.1.29"/>
    </reaction>
</comment>
<evidence type="ECO:0000313" key="10">
    <source>
        <dbReference type="Proteomes" id="UP000033140"/>
    </source>
</evidence>
<dbReference type="OMA" id="DAIYGMM"/>
<comment type="cofactor">
    <cofactor evidence="7">
        <name>Mn(2+)</name>
        <dbReference type="ChEBI" id="CHEBI:29035"/>
    </cofactor>
</comment>
<evidence type="ECO:0000256" key="2">
    <source>
        <dbReference type="ARBA" id="ARBA00022801"/>
    </source>
</evidence>
<dbReference type="FunFam" id="3.30.428.10:FF:000011">
    <property type="entry name" value="Fragile histidine triad"/>
    <property type="match status" value="1"/>
</dbReference>
<evidence type="ECO:0000259" key="8">
    <source>
        <dbReference type="PROSITE" id="PS51084"/>
    </source>
</evidence>
<reference evidence="9 10" key="3">
    <citation type="journal article" date="2015" name="Genome Announc.">
        <title>Draft Genome Sequence of the Archiascomycetous Yeast Saitoella complicata.</title>
        <authorList>
            <person name="Yamauchi K."/>
            <person name="Kondo S."/>
            <person name="Hamamoto M."/>
            <person name="Takahashi Y."/>
            <person name="Ogura Y."/>
            <person name="Hayashi T."/>
            <person name="Nishida H."/>
        </authorList>
    </citation>
    <scope>NUCLEOTIDE SEQUENCE [LARGE SCALE GENOMIC DNA]</scope>
    <source>
        <strain evidence="9 10">NRRL Y-17804</strain>
    </source>
</reference>
<feature type="short sequence motif" description="Histidine triad motif" evidence="6">
    <location>
        <begin position="97"/>
        <end position="101"/>
    </location>
</feature>
<dbReference type="InterPro" id="IPR036265">
    <property type="entry name" value="HIT-like_sf"/>
</dbReference>
<reference evidence="9 10" key="1">
    <citation type="journal article" date="2011" name="J. Gen. Appl. Microbiol.">
        <title>Draft genome sequencing of the enigmatic yeast Saitoella complicata.</title>
        <authorList>
            <person name="Nishida H."/>
            <person name="Hamamoto M."/>
            <person name="Sugiyama J."/>
        </authorList>
    </citation>
    <scope>NUCLEOTIDE SEQUENCE [LARGE SCALE GENOMIC DNA]</scope>
    <source>
        <strain evidence="9 10">NRRL Y-17804</strain>
    </source>
</reference>
<dbReference type="InterPro" id="IPR051884">
    <property type="entry name" value="Bis(5'-adenosyl)-TPase_reg"/>
</dbReference>
<reference evidence="9 10" key="2">
    <citation type="journal article" date="2014" name="J. Gen. Appl. Microbiol.">
        <title>The early diverging ascomycetous budding yeast Saitoella complicata has three histone deacetylases belonging to the Clr6, Hos2, and Rpd3 lineages.</title>
        <authorList>
            <person name="Nishida H."/>
            <person name="Matsumoto T."/>
            <person name="Kondo S."/>
            <person name="Hamamoto M."/>
            <person name="Yoshikawa H."/>
        </authorList>
    </citation>
    <scope>NUCLEOTIDE SEQUENCE [LARGE SCALE GENOMIC DNA]</scope>
    <source>
        <strain evidence="9 10">NRRL Y-17804</strain>
    </source>
</reference>
<dbReference type="CDD" id="cd01275">
    <property type="entry name" value="FHIT"/>
    <property type="match status" value="1"/>
</dbReference>
<evidence type="ECO:0000256" key="1">
    <source>
        <dbReference type="ARBA" id="ARBA00022741"/>
    </source>
</evidence>
<feature type="binding site" evidence="4">
    <location>
        <position position="10"/>
    </location>
    <ligand>
        <name>substrate</name>
    </ligand>
</feature>
<dbReference type="GO" id="GO:0000166">
    <property type="term" value="F:nucleotide binding"/>
    <property type="evidence" value="ECO:0007669"/>
    <property type="project" value="UniProtKB-KW"/>
</dbReference>
<accession>A0A0E9NC44</accession>
<dbReference type="InterPro" id="IPR039383">
    <property type="entry name" value="FHIT"/>
</dbReference>
<name>A0A0E9NC44_SAICN</name>
<sequence length="169" mass="18810">MSLATRFGPHLVTSQVFYRSPSSLSCALVNLKPLKLLHVLIIPQRVVPRLKDLTKEEVADLFQTAQLIGSVVEQEANADSLTIALQDGVNAGQTVPHVHIHVIPRKAQDYPDNDMIYEALDSDEADLGKAHAAQGSGRRTQWEKVDDADRVARTIEDMEREAKWLSTLF</sequence>
<dbReference type="Gene3D" id="3.30.428.10">
    <property type="entry name" value="HIT-like"/>
    <property type="match status" value="1"/>
</dbReference>
<dbReference type="EMBL" id="BACD03000008">
    <property type="protein sequence ID" value="GAO47399.1"/>
    <property type="molecule type" value="Genomic_DNA"/>
</dbReference>
<feature type="binding site" evidence="4">
    <location>
        <position position="86"/>
    </location>
    <ligand>
        <name>substrate</name>
    </ligand>
</feature>
<evidence type="ECO:0000256" key="7">
    <source>
        <dbReference type="RuleBase" id="RU366076"/>
    </source>
</evidence>
<keyword evidence="1 7" id="KW-0547">Nucleotide-binding</keyword>
<dbReference type="OrthoDB" id="680339at2759"/>
<dbReference type="SUPFAM" id="SSF54197">
    <property type="entry name" value="HIT-like"/>
    <property type="match status" value="1"/>
</dbReference>
<dbReference type="PROSITE" id="PS51084">
    <property type="entry name" value="HIT_2"/>
    <property type="match status" value="1"/>
</dbReference>
<dbReference type="PANTHER" id="PTHR46243:SF1">
    <property type="entry name" value="BIS(5'-ADENOSYL)-TRIPHOSPHATASE"/>
    <property type="match status" value="1"/>
</dbReference>
<gene>
    <name evidence="9" type="ORF">G7K_1607-t1</name>
</gene>
<feature type="active site" description="Tele-AMP-histidine intermediate" evidence="3">
    <location>
        <position position="99"/>
    </location>
</feature>
<evidence type="ECO:0000256" key="3">
    <source>
        <dbReference type="PIRSR" id="PIRSR639383-1"/>
    </source>
</evidence>
<feature type="binding site" evidence="4">
    <location>
        <begin position="92"/>
        <end position="95"/>
    </location>
    <ligand>
        <name>substrate</name>
    </ligand>
</feature>
<dbReference type="PROSITE" id="PS00892">
    <property type="entry name" value="HIT_1"/>
    <property type="match status" value="1"/>
</dbReference>
<dbReference type="GO" id="GO:0047710">
    <property type="term" value="F:bis(5'-adenosyl)-triphosphatase activity"/>
    <property type="evidence" value="ECO:0007669"/>
    <property type="project" value="UniProtKB-UniRule"/>
</dbReference>
<dbReference type="STRING" id="698492.A0A0E9NC44"/>
<protein>
    <recommendedName>
        <fullName evidence="7">Bis(5'-adenosyl)-triphosphatase</fullName>
        <ecNumber evidence="7">3.6.1.29</ecNumber>
    </recommendedName>
</protein>
<dbReference type="InterPro" id="IPR011146">
    <property type="entry name" value="HIT-like"/>
</dbReference>
<dbReference type="AlphaFoldDB" id="A0A0E9NC44"/>